<comment type="caution">
    <text evidence="2">The sequence shown here is derived from an EMBL/GenBank/DDBJ whole genome shotgun (WGS) entry which is preliminary data.</text>
</comment>
<feature type="region of interest" description="Disordered" evidence="1">
    <location>
        <begin position="1"/>
        <end position="43"/>
    </location>
</feature>
<protein>
    <submittedName>
        <fullName evidence="2">Uncharacterized protein</fullName>
    </submittedName>
</protein>
<organism evidence="2 3">
    <name type="scientific">Tsukamurella pseudospumae</name>
    <dbReference type="NCBI Taxonomy" id="239498"/>
    <lineage>
        <taxon>Bacteria</taxon>
        <taxon>Bacillati</taxon>
        <taxon>Actinomycetota</taxon>
        <taxon>Actinomycetes</taxon>
        <taxon>Mycobacteriales</taxon>
        <taxon>Tsukamurellaceae</taxon>
        <taxon>Tsukamurella</taxon>
    </lineage>
</organism>
<dbReference type="EMBL" id="LSRF01000028">
    <property type="protein sequence ID" value="KXP10743.1"/>
    <property type="molecule type" value="Genomic_DNA"/>
</dbReference>
<dbReference type="AlphaFoldDB" id="A0A138AJT4"/>
<feature type="compositionally biased region" description="Low complexity" evidence="1">
    <location>
        <begin position="14"/>
        <end position="39"/>
    </location>
</feature>
<evidence type="ECO:0000256" key="1">
    <source>
        <dbReference type="SAM" id="MobiDB-lite"/>
    </source>
</evidence>
<accession>A0A138AJT4</accession>
<name>A0A138AJT4_9ACTN</name>
<evidence type="ECO:0000313" key="2">
    <source>
        <dbReference type="EMBL" id="KXP10743.1"/>
    </source>
</evidence>
<gene>
    <name evidence="2" type="ORF">AXK60_24920</name>
</gene>
<sequence>MLPPYSMGAGGTHGAATPPAAVTPAAPAQQASPSTGAQTPGSTVVAAGEGTRRAVAGAKASQGPSREGKMAEQLCLELVAAAPAALLDWAVAVFRPSEDAQPVLLVTSNMGPSYIPQGVLLPSTARNLLSSVSEGTRTALTGAMDPVHIITEYARHDVPQGTVVAVATTSTGSSAGAAELIRVSRQAALAMPAPVGAGRLHRLRVAWPDLASVVAKVPADRAVHLAGAVTSLAAVGSDGSGPAVRDEGSLKILTTLGQGTMPSDAEWTAFRDAAALAEGETGAMRPPPGQLLDRLELDRYMSRYQLERIREMLLLWRWLPPSLEDVAYCAAEAGTDITALTRLLEDAEFTREAQTL</sequence>
<dbReference type="Proteomes" id="UP000070258">
    <property type="component" value="Unassembled WGS sequence"/>
</dbReference>
<evidence type="ECO:0000313" key="3">
    <source>
        <dbReference type="Proteomes" id="UP000070258"/>
    </source>
</evidence>
<reference evidence="3" key="1">
    <citation type="submission" date="2016-02" db="EMBL/GenBank/DDBJ databases">
        <authorList>
            <person name="Wen L."/>
            <person name="He K."/>
            <person name="Yang H."/>
        </authorList>
    </citation>
    <scope>NUCLEOTIDE SEQUENCE [LARGE SCALE GENOMIC DNA]</scope>
    <source>
        <strain evidence="3">JCM 15929</strain>
    </source>
</reference>
<proteinExistence type="predicted"/>